<dbReference type="AlphaFoldDB" id="A0A0N7L9F8"/>
<feature type="compositionally biased region" description="Polar residues" evidence="1">
    <location>
        <begin position="116"/>
        <end position="127"/>
    </location>
</feature>
<keyword evidence="3" id="KW-1185">Reference proteome</keyword>
<evidence type="ECO:0000313" key="3">
    <source>
        <dbReference type="Proteomes" id="UP000054845"/>
    </source>
</evidence>
<protein>
    <submittedName>
        <fullName evidence="2">Uncharacterized protein</fullName>
    </submittedName>
</protein>
<feature type="region of interest" description="Disordered" evidence="1">
    <location>
        <begin position="111"/>
        <end position="135"/>
    </location>
</feature>
<accession>A0A0N7L9F8</accession>
<name>A0A0N7L9F8_9BASI</name>
<organism evidence="2 3">
    <name type="scientific">Ceraceosorus bombacis</name>
    <dbReference type="NCBI Taxonomy" id="401625"/>
    <lineage>
        <taxon>Eukaryota</taxon>
        <taxon>Fungi</taxon>
        <taxon>Dikarya</taxon>
        <taxon>Basidiomycota</taxon>
        <taxon>Ustilaginomycotina</taxon>
        <taxon>Exobasidiomycetes</taxon>
        <taxon>Ceraceosorales</taxon>
        <taxon>Ceraceosoraceae</taxon>
        <taxon>Ceraceosorus</taxon>
    </lineage>
</organism>
<sequence>MEDFHTHWWNDGAGVIFGPELPTLLEPRQRTQERTPRTARTGRFLLSWEADEVRQVQRIIGLPTEDDDNVHQQSLTPLTAPLTASVNGPFRGPFTRSGHNGNVRVRLDMNVGDGSSGTATGNIQSEDQAPPPGQRSTAVNVVSLFPLANARLGIRTVHGDVPPIRDPNDALPEPSPLPGTAICSVSREGQWNATQQSSFTDTTHYTSSTAVQTEKTVNPSHLLHFDENGARLGPDGRRDCRDVLTPDTLYVIDGRTDRKDCQPITSATF</sequence>
<proteinExistence type="predicted"/>
<dbReference type="Proteomes" id="UP000054845">
    <property type="component" value="Unassembled WGS sequence"/>
</dbReference>
<dbReference type="EMBL" id="CCYA01000221">
    <property type="protein sequence ID" value="CEH13666.1"/>
    <property type="molecule type" value="Genomic_DNA"/>
</dbReference>
<evidence type="ECO:0000256" key="1">
    <source>
        <dbReference type="SAM" id="MobiDB-lite"/>
    </source>
</evidence>
<evidence type="ECO:0000313" key="2">
    <source>
        <dbReference type="EMBL" id="CEH13666.1"/>
    </source>
</evidence>
<reference evidence="2 3" key="1">
    <citation type="submission" date="2014-09" db="EMBL/GenBank/DDBJ databases">
        <authorList>
            <person name="Magalhaes I.L.F."/>
            <person name="Oliveira U."/>
            <person name="Santos F.R."/>
            <person name="Vidigal T.H.D.A."/>
            <person name="Brescovit A.D."/>
            <person name="Santos A.J."/>
        </authorList>
    </citation>
    <scope>NUCLEOTIDE SEQUENCE [LARGE SCALE GENOMIC DNA]</scope>
</reference>